<comment type="caution">
    <text evidence="1">The sequence shown here is derived from an EMBL/GenBank/DDBJ whole genome shotgun (WGS) entry which is preliminary data.</text>
</comment>
<name>A0A6G0VMK0_APHCR</name>
<keyword evidence="1" id="KW-0548">Nucleotidyltransferase</keyword>
<dbReference type="OrthoDB" id="6624020at2759"/>
<dbReference type="EMBL" id="VUJU01014865">
    <property type="protein sequence ID" value="KAF0699538.1"/>
    <property type="molecule type" value="Genomic_DNA"/>
</dbReference>
<dbReference type="AlphaFoldDB" id="A0A6G0VMK0"/>
<sequence length="165" mass="18222">MNILSAVPPADLIARGREMAFEARRADPAADSISTPRAAIIDAWTRRLRVSVDGAWTKRLVPNVEAWCNRRHGELEFHMTQVMSGHGCFGTYLQRIRKEATSSCHHCVCLVDDAAHTLLECPAWDAERAAMNATIKAQLRADNFSESSWAARSAGKPWLSFVGAS</sequence>
<organism evidence="1 2">
    <name type="scientific">Aphis craccivora</name>
    <name type="common">Cowpea aphid</name>
    <dbReference type="NCBI Taxonomy" id="307492"/>
    <lineage>
        <taxon>Eukaryota</taxon>
        <taxon>Metazoa</taxon>
        <taxon>Ecdysozoa</taxon>
        <taxon>Arthropoda</taxon>
        <taxon>Hexapoda</taxon>
        <taxon>Insecta</taxon>
        <taxon>Pterygota</taxon>
        <taxon>Neoptera</taxon>
        <taxon>Paraneoptera</taxon>
        <taxon>Hemiptera</taxon>
        <taxon>Sternorrhyncha</taxon>
        <taxon>Aphidomorpha</taxon>
        <taxon>Aphidoidea</taxon>
        <taxon>Aphididae</taxon>
        <taxon>Aphidini</taxon>
        <taxon>Aphis</taxon>
        <taxon>Aphis</taxon>
    </lineage>
</organism>
<keyword evidence="1" id="KW-0808">Transferase</keyword>
<protein>
    <submittedName>
        <fullName evidence="1">Reverse transcriptase domain-containing protein</fullName>
    </submittedName>
</protein>
<keyword evidence="2" id="KW-1185">Reference proteome</keyword>
<dbReference type="GO" id="GO:0003964">
    <property type="term" value="F:RNA-directed DNA polymerase activity"/>
    <property type="evidence" value="ECO:0007669"/>
    <property type="project" value="UniProtKB-KW"/>
</dbReference>
<reference evidence="1 2" key="1">
    <citation type="submission" date="2019-08" db="EMBL/GenBank/DDBJ databases">
        <title>Whole genome of Aphis craccivora.</title>
        <authorList>
            <person name="Voronova N.V."/>
            <person name="Shulinski R.S."/>
            <person name="Bandarenka Y.V."/>
            <person name="Zhorov D.G."/>
            <person name="Warner D."/>
        </authorList>
    </citation>
    <scope>NUCLEOTIDE SEQUENCE [LARGE SCALE GENOMIC DNA]</scope>
    <source>
        <strain evidence="1">180601</strain>
        <tissue evidence="1">Whole Body</tissue>
    </source>
</reference>
<dbReference type="Proteomes" id="UP000478052">
    <property type="component" value="Unassembled WGS sequence"/>
</dbReference>
<evidence type="ECO:0000313" key="1">
    <source>
        <dbReference type="EMBL" id="KAF0699538.1"/>
    </source>
</evidence>
<accession>A0A6G0VMK0</accession>
<proteinExistence type="predicted"/>
<gene>
    <name evidence="1" type="ORF">FWK35_00036764</name>
</gene>
<evidence type="ECO:0000313" key="2">
    <source>
        <dbReference type="Proteomes" id="UP000478052"/>
    </source>
</evidence>
<keyword evidence="1" id="KW-0695">RNA-directed DNA polymerase</keyword>